<comment type="caution">
    <text evidence="6">The sequence shown here is derived from an EMBL/GenBank/DDBJ whole genome shotgun (WGS) entry which is preliminary data.</text>
</comment>
<dbReference type="PRINTS" id="PR00719">
    <property type="entry name" value="LMWPTPASE"/>
</dbReference>
<evidence type="ECO:0000256" key="1">
    <source>
        <dbReference type="ARBA" id="ARBA00011063"/>
    </source>
</evidence>
<keyword evidence="4" id="KW-0904">Protein phosphatase</keyword>
<comment type="similarity">
    <text evidence="1">Belongs to the low molecular weight phosphotyrosine protein phosphatase family.</text>
</comment>
<dbReference type="SMART" id="SM00226">
    <property type="entry name" value="LMWPc"/>
    <property type="match status" value="1"/>
</dbReference>
<name>A0ABW4I8A7_9SPHI</name>
<evidence type="ECO:0000256" key="2">
    <source>
        <dbReference type="ARBA" id="ARBA00013064"/>
    </source>
</evidence>
<protein>
    <recommendedName>
        <fullName evidence="2">protein-tyrosine-phosphatase</fullName>
        <ecNumber evidence="2">3.1.3.48</ecNumber>
    </recommendedName>
</protein>
<evidence type="ECO:0000256" key="3">
    <source>
        <dbReference type="ARBA" id="ARBA00022801"/>
    </source>
</evidence>
<dbReference type="InterPro" id="IPR036196">
    <property type="entry name" value="Ptyr_pPase_sf"/>
</dbReference>
<dbReference type="GO" id="GO:0004725">
    <property type="term" value="F:protein tyrosine phosphatase activity"/>
    <property type="evidence" value="ECO:0007669"/>
    <property type="project" value="UniProtKB-EC"/>
</dbReference>
<dbReference type="Proteomes" id="UP001597118">
    <property type="component" value="Unassembled WGS sequence"/>
</dbReference>
<dbReference type="Pfam" id="PF01451">
    <property type="entry name" value="LMWPc"/>
    <property type="match status" value="1"/>
</dbReference>
<dbReference type="EC" id="3.1.3.48" evidence="2"/>
<dbReference type="InterPro" id="IPR017867">
    <property type="entry name" value="Tyr_phospatase_low_mol_wt"/>
</dbReference>
<evidence type="ECO:0000259" key="5">
    <source>
        <dbReference type="SMART" id="SM00226"/>
    </source>
</evidence>
<dbReference type="EMBL" id="JBHUDG010000003">
    <property type="protein sequence ID" value="MFD1628963.1"/>
    <property type="molecule type" value="Genomic_DNA"/>
</dbReference>
<feature type="domain" description="Phosphotyrosine protein phosphatase I" evidence="5">
    <location>
        <begin position="1"/>
        <end position="142"/>
    </location>
</feature>
<accession>A0ABW4I8A7</accession>
<dbReference type="Gene3D" id="3.40.50.2300">
    <property type="match status" value="1"/>
</dbReference>
<proteinExistence type="inferred from homology"/>
<dbReference type="SUPFAM" id="SSF52788">
    <property type="entry name" value="Phosphotyrosine protein phosphatases I"/>
    <property type="match status" value="1"/>
</dbReference>
<keyword evidence="3 6" id="KW-0378">Hydrolase</keyword>
<dbReference type="CDD" id="cd16343">
    <property type="entry name" value="LMWPTP"/>
    <property type="match status" value="1"/>
</dbReference>
<dbReference type="PANTHER" id="PTHR11717">
    <property type="entry name" value="LOW MOLECULAR WEIGHT PROTEIN TYROSINE PHOSPHATASE"/>
    <property type="match status" value="1"/>
</dbReference>
<evidence type="ECO:0000313" key="7">
    <source>
        <dbReference type="Proteomes" id="UP001597118"/>
    </source>
</evidence>
<reference evidence="7" key="1">
    <citation type="journal article" date="2019" name="Int. J. Syst. Evol. Microbiol.">
        <title>The Global Catalogue of Microorganisms (GCM) 10K type strain sequencing project: providing services to taxonomists for standard genome sequencing and annotation.</title>
        <authorList>
            <consortium name="The Broad Institute Genomics Platform"/>
            <consortium name="The Broad Institute Genome Sequencing Center for Infectious Disease"/>
            <person name="Wu L."/>
            <person name="Ma J."/>
        </authorList>
    </citation>
    <scope>NUCLEOTIDE SEQUENCE [LARGE SCALE GENOMIC DNA]</scope>
    <source>
        <strain evidence="7">CCUG 53762</strain>
    </source>
</reference>
<evidence type="ECO:0000256" key="4">
    <source>
        <dbReference type="ARBA" id="ARBA00022912"/>
    </source>
</evidence>
<dbReference type="InterPro" id="IPR023485">
    <property type="entry name" value="Ptyr_pPase"/>
</dbReference>
<dbReference type="InterPro" id="IPR050438">
    <property type="entry name" value="LMW_PTPase"/>
</dbReference>
<organism evidence="6 7">
    <name type="scientific">Pseudopedobacter beijingensis</name>
    <dbReference type="NCBI Taxonomy" id="1207056"/>
    <lineage>
        <taxon>Bacteria</taxon>
        <taxon>Pseudomonadati</taxon>
        <taxon>Bacteroidota</taxon>
        <taxon>Sphingobacteriia</taxon>
        <taxon>Sphingobacteriales</taxon>
        <taxon>Sphingobacteriaceae</taxon>
        <taxon>Pseudopedobacter</taxon>
    </lineage>
</organism>
<dbReference type="RefSeq" id="WP_379661344.1">
    <property type="nucleotide sequence ID" value="NZ_JBHUDG010000003.1"/>
</dbReference>
<gene>
    <name evidence="6" type="ORF">ACFSAH_03695</name>
</gene>
<evidence type="ECO:0000313" key="6">
    <source>
        <dbReference type="EMBL" id="MFD1628963.1"/>
    </source>
</evidence>
<sequence>MKVLMVCLGNICRSPLAHGIFEHLAAEKGLVIEVDSAGTGSWHVGNPPDRRSIAVSKKYGIDISKQRARQFSAQDFDAFDKIFVMDNNNYKDVVKLAGDKTQASKVELFIPNSIVPDPYWDDTQFDPVFRLIEDRCHQILDSLNK</sequence>
<dbReference type="PANTHER" id="PTHR11717:SF7">
    <property type="entry name" value="LOW MOLECULAR WEIGHT PHOSPHOTYROSINE PROTEIN PHOSPHATASE"/>
    <property type="match status" value="1"/>
</dbReference>
<keyword evidence="7" id="KW-1185">Reference proteome</keyword>